<feature type="region of interest" description="Disordered" evidence="1">
    <location>
        <begin position="1"/>
        <end position="22"/>
    </location>
</feature>
<protein>
    <submittedName>
        <fullName evidence="2">Uncharacterized protein</fullName>
    </submittedName>
</protein>
<dbReference type="EMBL" id="VDFG01000311">
    <property type="protein sequence ID" value="MBA4465133.1"/>
    <property type="molecule type" value="Genomic_DNA"/>
</dbReference>
<dbReference type="AlphaFoldDB" id="A0A838WQY9"/>
<sequence>MLTQTPQKRVVNSVVTQQQKEKRPEGARMYAIALDMDTESLLYLKWS</sequence>
<evidence type="ECO:0000256" key="1">
    <source>
        <dbReference type="SAM" id="MobiDB-lite"/>
    </source>
</evidence>
<dbReference type="Proteomes" id="UP000538075">
    <property type="component" value="Unassembled WGS sequence"/>
</dbReference>
<evidence type="ECO:0000313" key="3">
    <source>
        <dbReference type="Proteomes" id="UP000538075"/>
    </source>
</evidence>
<comment type="caution">
    <text evidence="2">The sequence shown here is derived from an EMBL/GenBank/DDBJ whole genome shotgun (WGS) entry which is preliminary data.</text>
</comment>
<evidence type="ECO:0000313" key="2">
    <source>
        <dbReference type="EMBL" id="MBA4465133.1"/>
    </source>
</evidence>
<name>A0A838WQY9_9CYAN</name>
<reference evidence="2 3" key="1">
    <citation type="journal article" date="2020" name="J. Appl. Phycol.">
        <title>Morphological changes and genome evolution in Raphidiopsis raciborskii CS-506 after 23 years in culture.</title>
        <authorList>
            <person name="Willis A."/>
            <person name="Bent S.J."/>
            <person name="Jameson I.D."/>
        </authorList>
    </citation>
    <scope>NUCLEOTIDE SEQUENCE [LARGE SCALE GENOMIC DNA]</scope>
    <source>
        <strain evidence="2 3">CS-506_A</strain>
    </source>
</reference>
<proteinExistence type="predicted"/>
<accession>A0A838WQY9</accession>
<gene>
    <name evidence="2" type="ORF">FHK98_04825</name>
</gene>
<organism evidence="2 3">
    <name type="scientific">Cylindrospermopsis raciborskii CS-506_A</name>
    <dbReference type="NCBI Taxonomy" id="2585140"/>
    <lineage>
        <taxon>Bacteria</taxon>
        <taxon>Bacillati</taxon>
        <taxon>Cyanobacteriota</taxon>
        <taxon>Cyanophyceae</taxon>
        <taxon>Nostocales</taxon>
        <taxon>Aphanizomenonaceae</taxon>
        <taxon>Cylindrospermopsis</taxon>
    </lineage>
</organism>